<protein>
    <submittedName>
        <fullName evidence="2">Uncharacterized protein</fullName>
    </submittedName>
</protein>
<comment type="caution">
    <text evidence="2">The sequence shown here is derived from an EMBL/GenBank/DDBJ whole genome shotgun (WGS) entry which is preliminary data.</text>
</comment>
<keyword evidence="3" id="KW-1185">Reference proteome</keyword>
<feature type="region of interest" description="Disordered" evidence="1">
    <location>
        <begin position="1"/>
        <end position="50"/>
    </location>
</feature>
<name>A0A6S7IUK8_PARCT</name>
<feature type="compositionally biased region" description="Basic and acidic residues" evidence="1">
    <location>
        <begin position="10"/>
        <end position="21"/>
    </location>
</feature>
<organism evidence="2 3">
    <name type="scientific">Paramuricea clavata</name>
    <name type="common">Red gorgonian</name>
    <name type="synonym">Violescent sea-whip</name>
    <dbReference type="NCBI Taxonomy" id="317549"/>
    <lineage>
        <taxon>Eukaryota</taxon>
        <taxon>Metazoa</taxon>
        <taxon>Cnidaria</taxon>
        <taxon>Anthozoa</taxon>
        <taxon>Octocorallia</taxon>
        <taxon>Malacalcyonacea</taxon>
        <taxon>Plexauridae</taxon>
        <taxon>Paramuricea</taxon>
    </lineage>
</organism>
<feature type="compositionally biased region" description="Polar residues" evidence="1">
    <location>
        <begin position="41"/>
        <end position="50"/>
    </location>
</feature>
<gene>
    <name evidence="2" type="ORF">PACLA_8A037737</name>
</gene>
<evidence type="ECO:0000313" key="2">
    <source>
        <dbReference type="EMBL" id="CAB4023035.1"/>
    </source>
</evidence>
<evidence type="ECO:0000256" key="1">
    <source>
        <dbReference type="SAM" id="MobiDB-lite"/>
    </source>
</evidence>
<proteinExistence type="predicted"/>
<dbReference type="Proteomes" id="UP001152795">
    <property type="component" value="Unassembled WGS sequence"/>
</dbReference>
<sequence>MGKGASRSIRGSEEGIVRRNNLDIFLPQGGTRSPCRRMSPRNISNIGAKE</sequence>
<dbReference type="EMBL" id="CACRXK020012278">
    <property type="protein sequence ID" value="CAB4023035.1"/>
    <property type="molecule type" value="Genomic_DNA"/>
</dbReference>
<reference evidence="2" key="1">
    <citation type="submission" date="2020-04" db="EMBL/GenBank/DDBJ databases">
        <authorList>
            <person name="Alioto T."/>
            <person name="Alioto T."/>
            <person name="Gomez Garrido J."/>
        </authorList>
    </citation>
    <scope>NUCLEOTIDE SEQUENCE</scope>
    <source>
        <strain evidence="2">A484AB</strain>
    </source>
</reference>
<dbReference type="AlphaFoldDB" id="A0A6S7IUK8"/>
<evidence type="ECO:0000313" key="3">
    <source>
        <dbReference type="Proteomes" id="UP001152795"/>
    </source>
</evidence>
<accession>A0A6S7IUK8</accession>